<dbReference type="Gene3D" id="2.30.30.1190">
    <property type="match status" value="1"/>
</dbReference>
<keyword evidence="9" id="KW-1185">Reference proteome</keyword>
<evidence type="ECO:0000256" key="5">
    <source>
        <dbReference type="PROSITE-ProRule" id="PRU00723"/>
    </source>
</evidence>
<dbReference type="AlphaFoldDB" id="A0AAV3QWG8"/>
<accession>A0AAV3QWG8</accession>
<feature type="domain" description="C3H1-type" evidence="7">
    <location>
        <begin position="261"/>
        <end position="289"/>
    </location>
</feature>
<dbReference type="GO" id="GO:0008270">
    <property type="term" value="F:zinc ion binding"/>
    <property type="evidence" value="ECO:0007669"/>
    <property type="project" value="UniProtKB-KW"/>
</dbReference>
<evidence type="ECO:0000313" key="8">
    <source>
        <dbReference type="EMBL" id="GAA0167312.1"/>
    </source>
</evidence>
<dbReference type="InterPro" id="IPR000571">
    <property type="entry name" value="Znf_CCCH"/>
</dbReference>
<feature type="region of interest" description="Disordered" evidence="6">
    <location>
        <begin position="335"/>
        <end position="364"/>
    </location>
</feature>
<feature type="domain" description="C3H1-type" evidence="7">
    <location>
        <begin position="212"/>
        <end position="240"/>
    </location>
</feature>
<dbReference type="SMART" id="SM00356">
    <property type="entry name" value="ZnF_C3H1"/>
    <property type="match status" value="5"/>
</dbReference>
<proteinExistence type="predicted"/>
<feature type="zinc finger region" description="C3H1-type" evidence="5">
    <location>
        <begin position="261"/>
        <end position="289"/>
    </location>
</feature>
<feature type="compositionally biased region" description="Polar residues" evidence="6">
    <location>
        <begin position="26"/>
        <end position="37"/>
    </location>
</feature>
<organism evidence="8 9">
    <name type="scientific">Lithospermum erythrorhizon</name>
    <name type="common">Purple gromwell</name>
    <name type="synonym">Lithospermum officinale var. erythrorhizon</name>
    <dbReference type="NCBI Taxonomy" id="34254"/>
    <lineage>
        <taxon>Eukaryota</taxon>
        <taxon>Viridiplantae</taxon>
        <taxon>Streptophyta</taxon>
        <taxon>Embryophyta</taxon>
        <taxon>Tracheophyta</taxon>
        <taxon>Spermatophyta</taxon>
        <taxon>Magnoliopsida</taxon>
        <taxon>eudicotyledons</taxon>
        <taxon>Gunneridae</taxon>
        <taxon>Pentapetalae</taxon>
        <taxon>asterids</taxon>
        <taxon>lamiids</taxon>
        <taxon>Boraginales</taxon>
        <taxon>Boraginaceae</taxon>
        <taxon>Boraginoideae</taxon>
        <taxon>Lithospermeae</taxon>
        <taxon>Lithospermum</taxon>
    </lineage>
</organism>
<dbReference type="GO" id="GO:0003729">
    <property type="term" value="F:mRNA binding"/>
    <property type="evidence" value="ECO:0007669"/>
    <property type="project" value="UniProtKB-ARBA"/>
</dbReference>
<feature type="domain" description="C3H1-type" evidence="7">
    <location>
        <begin position="496"/>
        <end position="524"/>
    </location>
</feature>
<feature type="compositionally biased region" description="Polar residues" evidence="6">
    <location>
        <begin position="354"/>
        <end position="364"/>
    </location>
</feature>
<evidence type="ECO:0000313" key="9">
    <source>
        <dbReference type="Proteomes" id="UP001454036"/>
    </source>
</evidence>
<feature type="zinc finger region" description="C3H1-type" evidence="5">
    <location>
        <begin position="450"/>
        <end position="478"/>
    </location>
</feature>
<dbReference type="PROSITE" id="PS50103">
    <property type="entry name" value="ZF_C3H1"/>
    <property type="match status" value="5"/>
</dbReference>
<evidence type="ECO:0000256" key="6">
    <source>
        <dbReference type="SAM" id="MobiDB-lite"/>
    </source>
</evidence>
<dbReference type="SUPFAM" id="SSF90229">
    <property type="entry name" value="CCCH zinc finger"/>
    <property type="match status" value="5"/>
</dbReference>
<sequence>MEQQEEQLSQKTHKMMPLSGDLEMIKNQNPTTNSPEFKNNDNETFDKALGFEDGEKEVFEPNLCEKTILFEVAVQKDGEKEIFEPNLCEKSNIFEDGVQRDGEKSVFEPNLCEKSNLLEDGVQINGDEFDGYDDEEVERMINEELKEFVLNLAIGEQKGSFNGEGVLNEVGNNEWGEYEDEEFGEVGNLENGNWGREEEGLYNAKKMVYPLRPDAEDCAFYMKTGSCKYGFHCKFNHPPVPRRKYQPPKDKIKPREEHLERSGQTECKYYLSSGGCKFGKACKFIHSRERSTVSPAPEFNFLGLPIRPGENECPYYMRNGSCKYGSTCRFHHPDPTAGSRADPSAYGNGAPLPGTSQSAPWSSPRALSNAASFMPIMYPPAQGMHSSTTDWNGYQASVYPKTERSLPTPPAFTMNSLPTPPAFAMNNLGTEASFPSRHHQPLFMDEFPERPGQPECSYFLKTGDCKYKSNCRFHHPKNRDMKSSSWAISDKGLPLRPDHPVCSFYQRYGICKFGPACKFDHPENMGNLVHSSLSNFEQSSFGNAVA</sequence>
<feature type="zinc finger region" description="C3H1-type" evidence="5">
    <location>
        <begin position="496"/>
        <end position="524"/>
    </location>
</feature>
<keyword evidence="1 5" id="KW-0479">Metal-binding</keyword>
<evidence type="ECO:0000256" key="3">
    <source>
        <dbReference type="ARBA" id="ARBA00022833"/>
    </source>
</evidence>
<evidence type="ECO:0000256" key="1">
    <source>
        <dbReference type="ARBA" id="ARBA00022723"/>
    </source>
</evidence>
<dbReference type="Gene3D" id="4.10.1000.10">
    <property type="entry name" value="Zinc finger, CCCH-type"/>
    <property type="match status" value="3"/>
</dbReference>
<evidence type="ECO:0000256" key="2">
    <source>
        <dbReference type="ARBA" id="ARBA00022771"/>
    </source>
</evidence>
<keyword evidence="2 5" id="KW-0863">Zinc-finger</keyword>
<feature type="zinc finger region" description="C3H1-type" evidence="5">
    <location>
        <begin position="212"/>
        <end position="240"/>
    </location>
</feature>
<dbReference type="EMBL" id="BAABME010006037">
    <property type="protein sequence ID" value="GAA0167312.1"/>
    <property type="molecule type" value="Genomic_DNA"/>
</dbReference>
<dbReference type="Pfam" id="PF00642">
    <property type="entry name" value="zf-CCCH"/>
    <property type="match status" value="5"/>
</dbReference>
<evidence type="ECO:0000256" key="4">
    <source>
        <dbReference type="ARBA" id="ARBA00023125"/>
    </source>
</evidence>
<keyword evidence="4" id="KW-0238">DNA-binding</keyword>
<dbReference type="PANTHER" id="PTHR12506">
    <property type="entry name" value="PROTEIN PHOSPHATASE RELATED"/>
    <property type="match status" value="1"/>
</dbReference>
<keyword evidence="3 5" id="KW-0862">Zinc</keyword>
<dbReference type="InterPro" id="IPR036855">
    <property type="entry name" value="Znf_CCCH_sf"/>
</dbReference>
<dbReference type="GO" id="GO:0003677">
    <property type="term" value="F:DNA binding"/>
    <property type="evidence" value="ECO:0007669"/>
    <property type="project" value="UniProtKB-KW"/>
</dbReference>
<feature type="domain" description="C3H1-type" evidence="7">
    <location>
        <begin position="307"/>
        <end position="335"/>
    </location>
</feature>
<comment type="caution">
    <text evidence="8">The sequence shown here is derived from an EMBL/GenBank/DDBJ whole genome shotgun (WGS) entry which is preliminary data.</text>
</comment>
<protein>
    <submittedName>
        <fullName evidence="8">Protein phosphatase</fullName>
    </submittedName>
</protein>
<reference evidence="8 9" key="1">
    <citation type="submission" date="2024-01" db="EMBL/GenBank/DDBJ databases">
        <title>The complete chloroplast genome sequence of Lithospermum erythrorhizon: insights into the phylogenetic relationship among Boraginaceae species and the maternal lineages of purple gromwells.</title>
        <authorList>
            <person name="Okada T."/>
            <person name="Watanabe K."/>
        </authorList>
    </citation>
    <scope>NUCLEOTIDE SEQUENCE [LARGE SCALE GENOMIC DNA]</scope>
</reference>
<feature type="domain" description="C3H1-type" evidence="7">
    <location>
        <begin position="450"/>
        <end position="478"/>
    </location>
</feature>
<dbReference type="InterPro" id="IPR050974">
    <property type="entry name" value="Plant_ZF_CCCH"/>
</dbReference>
<feature type="region of interest" description="Disordered" evidence="6">
    <location>
        <begin position="24"/>
        <end position="44"/>
    </location>
</feature>
<dbReference type="PANTHER" id="PTHR12506:SF20">
    <property type="entry name" value="ZINC FINGER CCCH DOMAIN-CONTAINING PROTEIN 67"/>
    <property type="match status" value="1"/>
</dbReference>
<evidence type="ECO:0000259" key="7">
    <source>
        <dbReference type="PROSITE" id="PS50103"/>
    </source>
</evidence>
<gene>
    <name evidence="8" type="ORF">LIER_22273</name>
</gene>
<name>A0AAV3QWG8_LITER</name>
<dbReference type="Proteomes" id="UP001454036">
    <property type="component" value="Unassembled WGS sequence"/>
</dbReference>
<feature type="zinc finger region" description="C3H1-type" evidence="5">
    <location>
        <begin position="307"/>
        <end position="335"/>
    </location>
</feature>